<evidence type="ECO:0000313" key="2">
    <source>
        <dbReference type="Proteomes" id="UP000371977"/>
    </source>
</evidence>
<dbReference type="RefSeq" id="WP_148622960.1">
    <property type="nucleotide sequence ID" value="NZ_SDGZ01000015.1"/>
</dbReference>
<organism evidence="1 2">
    <name type="scientific">Weissella muntiaci</name>
    <dbReference type="NCBI Taxonomy" id="2508881"/>
    <lineage>
        <taxon>Bacteria</taxon>
        <taxon>Bacillati</taxon>
        <taxon>Bacillota</taxon>
        <taxon>Bacilli</taxon>
        <taxon>Lactobacillales</taxon>
        <taxon>Lactobacillaceae</taxon>
        <taxon>Weissella</taxon>
    </lineage>
</organism>
<evidence type="ECO:0000313" key="1">
    <source>
        <dbReference type="EMBL" id="TYC49098.1"/>
    </source>
</evidence>
<dbReference type="Proteomes" id="UP000371977">
    <property type="component" value="Unassembled WGS sequence"/>
</dbReference>
<sequence length="138" mass="16317">MAVDERFYRFDRDFDVMRFIIRLIEKKNPIYEKNDAVKRGQLINQQEMKVREKMDEIREMRFFDAGDLFISAKVLPEKAKSKGEEYRVVLALPAKRKFAKKLADLGVEVTFRDFQGDDIIYWSVKEAFAATHPNETES</sequence>
<dbReference type="OrthoDB" id="2146159at2"/>
<gene>
    <name evidence="1" type="ORF">ESZ50_07580</name>
</gene>
<reference evidence="1 2" key="1">
    <citation type="submission" date="2019-01" db="EMBL/GenBank/DDBJ databases">
        <title>Weissella sp. nov., a novel lactic acid bacterium isolated from animal feces.</title>
        <authorList>
            <person name="Wang L.-T."/>
        </authorList>
    </citation>
    <scope>NUCLEOTIDE SEQUENCE [LARGE SCALE GENOMIC DNA]</scope>
    <source>
        <strain evidence="1 2">8H-2</strain>
    </source>
</reference>
<protein>
    <submittedName>
        <fullName evidence="1">Uncharacterized protein</fullName>
    </submittedName>
</protein>
<dbReference type="EMBL" id="SDGZ01000015">
    <property type="protein sequence ID" value="TYC49098.1"/>
    <property type="molecule type" value="Genomic_DNA"/>
</dbReference>
<dbReference type="AlphaFoldDB" id="A0A6C2C552"/>
<comment type="caution">
    <text evidence="1">The sequence shown here is derived from an EMBL/GenBank/DDBJ whole genome shotgun (WGS) entry which is preliminary data.</text>
</comment>
<name>A0A6C2C552_9LACO</name>
<proteinExistence type="predicted"/>
<keyword evidence="2" id="KW-1185">Reference proteome</keyword>
<accession>A0A6C2C552</accession>